<protein>
    <submittedName>
        <fullName evidence="3">APOD-like protein</fullName>
    </submittedName>
</protein>
<proteinExistence type="predicted"/>
<evidence type="ECO:0000313" key="3">
    <source>
        <dbReference type="EMBL" id="WAQ99874.1"/>
    </source>
</evidence>
<dbReference type="Pfam" id="PF08212">
    <property type="entry name" value="Lipocalin_2"/>
    <property type="match status" value="1"/>
</dbReference>
<evidence type="ECO:0000259" key="2">
    <source>
        <dbReference type="Pfam" id="PF08212"/>
    </source>
</evidence>
<organism evidence="3 4">
    <name type="scientific">Mya arenaria</name>
    <name type="common">Soft-shell clam</name>
    <dbReference type="NCBI Taxonomy" id="6604"/>
    <lineage>
        <taxon>Eukaryota</taxon>
        <taxon>Metazoa</taxon>
        <taxon>Spiralia</taxon>
        <taxon>Lophotrochozoa</taxon>
        <taxon>Mollusca</taxon>
        <taxon>Bivalvia</taxon>
        <taxon>Autobranchia</taxon>
        <taxon>Heteroconchia</taxon>
        <taxon>Euheterodonta</taxon>
        <taxon>Imparidentia</taxon>
        <taxon>Neoheterodontei</taxon>
        <taxon>Myida</taxon>
        <taxon>Myoidea</taxon>
        <taxon>Myidae</taxon>
        <taxon>Mya</taxon>
    </lineage>
</organism>
<accession>A0ABY7DTD4</accession>
<dbReference type="InterPro" id="IPR000566">
    <property type="entry name" value="Lipocln_cytosolic_FA-bd_dom"/>
</dbReference>
<dbReference type="Proteomes" id="UP001164746">
    <property type="component" value="Chromosome 3"/>
</dbReference>
<dbReference type="InterPro" id="IPR012674">
    <property type="entry name" value="Calycin"/>
</dbReference>
<sequence length="202" mass="22698">MAACTTRGFLISADQCMSPPTAKDYANENYYGLWYEIGKIQTPGGAAFEQDCVCTTIDVFAVKGATNGDSTAINSCRKLTPSGDFLNATGALTNEESPGHWKESFFPLTPKADYRIIYLTDNLAIEYDCTSVLWITNYCVHLLSRTPTISEADEQELLNFANGLNLNSQNIRYKRTLQKGEREHSFVQKKMSARNVTYYFYL</sequence>
<dbReference type="PANTHER" id="PTHR10612:SF62">
    <property type="entry name" value="LIPOCALIN_CYTOSOLIC FATTY-ACID BINDING DOMAIN-CONTAINING PROTEIN"/>
    <property type="match status" value="1"/>
</dbReference>
<name>A0ABY7DTD4_MYAAR</name>
<feature type="domain" description="Lipocalin/cytosolic fatty-acid binding" evidence="2">
    <location>
        <begin position="29"/>
        <end position="162"/>
    </location>
</feature>
<evidence type="ECO:0000256" key="1">
    <source>
        <dbReference type="ARBA" id="ARBA00023121"/>
    </source>
</evidence>
<reference evidence="3" key="1">
    <citation type="submission" date="2022-11" db="EMBL/GenBank/DDBJ databases">
        <title>Centuries of genome instability and evolution in soft-shell clam transmissible cancer (bioRxiv).</title>
        <authorList>
            <person name="Hart S.F.M."/>
            <person name="Yonemitsu M.A."/>
            <person name="Giersch R.M."/>
            <person name="Beal B.F."/>
            <person name="Arriagada G."/>
            <person name="Davis B.W."/>
            <person name="Ostrander E.A."/>
            <person name="Goff S.P."/>
            <person name="Metzger M.J."/>
        </authorList>
    </citation>
    <scope>NUCLEOTIDE SEQUENCE</scope>
    <source>
        <strain evidence="3">MELC-2E11</strain>
        <tissue evidence="3">Siphon/mantle</tissue>
    </source>
</reference>
<keyword evidence="1" id="KW-0446">Lipid-binding</keyword>
<dbReference type="Gene3D" id="2.40.128.20">
    <property type="match status" value="1"/>
</dbReference>
<dbReference type="PANTHER" id="PTHR10612">
    <property type="entry name" value="APOLIPOPROTEIN D"/>
    <property type="match status" value="1"/>
</dbReference>
<keyword evidence="4" id="KW-1185">Reference proteome</keyword>
<dbReference type="SUPFAM" id="SSF50814">
    <property type="entry name" value="Lipocalins"/>
    <property type="match status" value="1"/>
</dbReference>
<gene>
    <name evidence="3" type="ORF">MAR_024247</name>
</gene>
<dbReference type="EMBL" id="CP111014">
    <property type="protein sequence ID" value="WAQ99874.1"/>
    <property type="molecule type" value="Genomic_DNA"/>
</dbReference>
<evidence type="ECO:0000313" key="4">
    <source>
        <dbReference type="Proteomes" id="UP001164746"/>
    </source>
</evidence>